<comment type="caution">
    <text evidence="2">The sequence shown here is derived from an EMBL/GenBank/DDBJ whole genome shotgun (WGS) entry which is preliminary data.</text>
</comment>
<evidence type="ECO:0000313" key="2">
    <source>
        <dbReference type="EMBL" id="KAG5564334.1"/>
    </source>
</evidence>
<proteinExistence type="predicted"/>
<dbReference type="AlphaFoldDB" id="A0AAV6LHZ2"/>
<feature type="region of interest" description="Disordered" evidence="1">
    <location>
        <begin position="1"/>
        <end position="20"/>
    </location>
</feature>
<dbReference type="GO" id="GO:0006434">
    <property type="term" value="P:seryl-tRNA aminoacylation"/>
    <property type="evidence" value="ECO:0007669"/>
    <property type="project" value="InterPro"/>
</dbReference>
<dbReference type="InterPro" id="IPR002317">
    <property type="entry name" value="Ser-tRNA-ligase_type_1"/>
</dbReference>
<dbReference type="SUPFAM" id="SSF55681">
    <property type="entry name" value="Class II aaRS and biotin synthetases"/>
    <property type="match status" value="1"/>
</dbReference>
<dbReference type="PANTHER" id="PTHR11778">
    <property type="entry name" value="SERYL-TRNA SYNTHETASE"/>
    <property type="match status" value="1"/>
</dbReference>
<gene>
    <name evidence="2" type="ORF">RHGRI_000509</name>
</gene>
<feature type="compositionally biased region" description="Basic and acidic residues" evidence="1">
    <location>
        <begin position="1"/>
        <end position="11"/>
    </location>
</feature>
<dbReference type="EMBL" id="JACTNZ010000001">
    <property type="protein sequence ID" value="KAG5564334.1"/>
    <property type="molecule type" value="Genomic_DNA"/>
</dbReference>
<organism evidence="2 3">
    <name type="scientific">Rhododendron griersonianum</name>
    <dbReference type="NCBI Taxonomy" id="479676"/>
    <lineage>
        <taxon>Eukaryota</taxon>
        <taxon>Viridiplantae</taxon>
        <taxon>Streptophyta</taxon>
        <taxon>Embryophyta</taxon>
        <taxon>Tracheophyta</taxon>
        <taxon>Spermatophyta</taxon>
        <taxon>Magnoliopsida</taxon>
        <taxon>eudicotyledons</taxon>
        <taxon>Gunneridae</taxon>
        <taxon>Pentapetalae</taxon>
        <taxon>asterids</taxon>
        <taxon>Ericales</taxon>
        <taxon>Ericaceae</taxon>
        <taxon>Ericoideae</taxon>
        <taxon>Rhodoreae</taxon>
        <taxon>Rhododendron</taxon>
    </lineage>
</organism>
<dbReference type="Gene3D" id="3.30.930.10">
    <property type="entry name" value="Bira Bifunctional Protein, Domain 2"/>
    <property type="match status" value="1"/>
</dbReference>
<protein>
    <submittedName>
        <fullName evidence="2">Uncharacterized protein</fullName>
    </submittedName>
</protein>
<name>A0AAV6LHZ2_9ERIC</name>
<reference evidence="2" key="1">
    <citation type="submission" date="2020-08" db="EMBL/GenBank/DDBJ databases">
        <title>Plant Genome Project.</title>
        <authorList>
            <person name="Zhang R.-G."/>
        </authorList>
    </citation>
    <scope>NUCLEOTIDE SEQUENCE</scope>
    <source>
        <strain evidence="2">WSP0</strain>
        <tissue evidence="2">Leaf</tissue>
    </source>
</reference>
<accession>A0AAV6LHZ2</accession>
<keyword evidence="3" id="KW-1185">Reference proteome</keyword>
<dbReference type="GO" id="GO:0005524">
    <property type="term" value="F:ATP binding"/>
    <property type="evidence" value="ECO:0007669"/>
    <property type="project" value="InterPro"/>
</dbReference>
<sequence>MSSPISRREEYTSTTEYSRSTHDLLEEVSKQLLRWNSLNRTLTATERTMCCILENYQREDGVEIPEVLRDFMGGKTFLPFPNTPEKEAKGKKSKA</sequence>
<evidence type="ECO:0000256" key="1">
    <source>
        <dbReference type="SAM" id="MobiDB-lite"/>
    </source>
</evidence>
<dbReference type="Proteomes" id="UP000823749">
    <property type="component" value="Chromosome 1"/>
</dbReference>
<dbReference type="InterPro" id="IPR045864">
    <property type="entry name" value="aa-tRNA-synth_II/BPL/LPL"/>
</dbReference>
<evidence type="ECO:0000313" key="3">
    <source>
        <dbReference type="Proteomes" id="UP000823749"/>
    </source>
</evidence>
<dbReference type="GO" id="GO:0004828">
    <property type="term" value="F:serine-tRNA ligase activity"/>
    <property type="evidence" value="ECO:0007669"/>
    <property type="project" value="InterPro"/>
</dbReference>